<organism evidence="1 2">
    <name type="scientific">Caerostris darwini</name>
    <dbReference type="NCBI Taxonomy" id="1538125"/>
    <lineage>
        <taxon>Eukaryota</taxon>
        <taxon>Metazoa</taxon>
        <taxon>Ecdysozoa</taxon>
        <taxon>Arthropoda</taxon>
        <taxon>Chelicerata</taxon>
        <taxon>Arachnida</taxon>
        <taxon>Araneae</taxon>
        <taxon>Araneomorphae</taxon>
        <taxon>Entelegynae</taxon>
        <taxon>Araneoidea</taxon>
        <taxon>Araneidae</taxon>
        <taxon>Caerostris</taxon>
    </lineage>
</organism>
<protein>
    <submittedName>
        <fullName evidence="1">Uncharacterized protein</fullName>
    </submittedName>
</protein>
<dbReference type="AlphaFoldDB" id="A0AAV4RYG3"/>
<gene>
    <name evidence="1" type="ORF">CDAR_612131</name>
</gene>
<comment type="caution">
    <text evidence="1">The sequence shown here is derived from an EMBL/GenBank/DDBJ whole genome shotgun (WGS) entry which is preliminary data.</text>
</comment>
<dbReference type="EMBL" id="BPLQ01006967">
    <property type="protein sequence ID" value="GIY26719.1"/>
    <property type="molecule type" value="Genomic_DNA"/>
</dbReference>
<dbReference type="Proteomes" id="UP001054837">
    <property type="component" value="Unassembled WGS sequence"/>
</dbReference>
<proteinExistence type="predicted"/>
<name>A0AAV4RYG3_9ARAC</name>
<evidence type="ECO:0000313" key="1">
    <source>
        <dbReference type="EMBL" id="GIY26719.1"/>
    </source>
</evidence>
<keyword evidence="2" id="KW-1185">Reference proteome</keyword>
<sequence length="92" mass="10373">MLIHLNAGHFYLSHCYVPLRADHGRLASLYPSFIPFYNHIPSEFEANTYNGGGIYLFLEASKISDLIYNAYPRHSPGARYKLNGSTCPHVKG</sequence>
<accession>A0AAV4RYG3</accession>
<evidence type="ECO:0000313" key="2">
    <source>
        <dbReference type="Proteomes" id="UP001054837"/>
    </source>
</evidence>
<reference evidence="1 2" key="1">
    <citation type="submission" date="2021-06" db="EMBL/GenBank/DDBJ databases">
        <title>Caerostris darwini draft genome.</title>
        <authorList>
            <person name="Kono N."/>
            <person name="Arakawa K."/>
        </authorList>
    </citation>
    <scope>NUCLEOTIDE SEQUENCE [LARGE SCALE GENOMIC DNA]</scope>
</reference>